<dbReference type="AlphaFoldDB" id="A0A5B8Y1Q4"/>
<protein>
    <submittedName>
        <fullName evidence="2">Uncharacterized protein</fullName>
    </submittedName>
</protein>
<keyword evidence="1" id="KW-0732">Signal</keyword>
<organism evidence="2 3">
    <name type="scientific">Microvenator marinus</name>
    <dbReference type="NCBI Taxonomy" id="2600177"/>
    <lineage>
        <taxon>Bacteria</taxon>
        <taxon>Deltaproteobacteria</taxon>
        <taxon>Bradymonadales</taxon>
        <taxon>Microvenatoraceae</taxon>
        <taxon>Microvenator</taxon>
    </lineage>
</organism>
<dbReference type="EMBL" id="CP042467">
    <property type="protein sequence ID" value="QED29599.1"/>
    <property type="molecule type" value="Genomic_DNA"/>
</dbReference>
<feature type="chain" id="PRO_5022663921" evidence="1">
    <location>
        <begin position="24"/>
        <end position="481"/>
    </location>
</feature>
<gene>
    <name evidence="2" type="ORF">FRD01_20640</name>
</gene>
<accession>A0A5B8Y1Q4</accession>
<dbReference type="PROSITE" id="PS51257">
    <property type="entry name" value="PROKAR_LIPOPROTEIN"/>
    <property type="match status" value="1"/>
</dbReference>
<feature type="signal peptide" evidence="1">
    <location>
        <begin position="1"/>
        <end position="23"/>
    </location>
</feature>
<evidence type="ECO:0000313" key="3">
    <source>
        <dbReference type="Proteomes" id="UP000321595"/>
    </source>
</evidence>
<reference evidence="2 3" key="1">
    <citation type="submission" date="2019-08" db="EMBL/GenBank/DDBJ databases">
        <authorList>
            <person name="Liang Q."/>
        </authorList>
    </citation>
    <scope>NUCLEOTIDE SEQUENCE [LARGE SCALE GENOMIC DNA]</scope>
    <source>
        <strain evidence="2 3">V1718</strain>
    </source>
</reference>
<evidence type="ECO:0000313" key="2">
    <source>
        <dbReference type="EMBL" id="QED29599.1"/>
    </source>
</evidence>
<name>A0A5B8Y1Q4_9DELT</name>
<dbReference type="RefSeq" id="WP_146962832.1">
    <property type="nucleotide sequence ID" value="NZ_CP042467.1"/>
</dbReference>
<dbReference type="KEGG" id="bbae:FRD01_20640"/>
<dbReference type="Proteomes" id="UP000321595">
    <property type="component" value="Chromosome"/>
</dbReference>
<proteinExistence type="predicted"/>
<keyword evidence="3" id="KW-1185">Reference proteome</keyword>
<dbReference type="OrthoDB" id="5484667at2"/>
<sequence length="481" mass="47950">MNLKRLIGLAFCLMLASLGTSCSSDTATARSCTFDADCELGAVCQLTTNTCIVVPCQDEQGNRICLPEQVCLVTEANPQGTCSAPECTTASDCAEGQCVGGLCSTGGCTTAADCPTGQVCNLAGQCEAGDGSCTADTDCPSGQACVSDACVPGCRSNDECQDTEYCSSAKACVAGCRDASGCGTGQDCREGACVCTPGSCGEGRVCNTEAGQCEDISSCDQVTCPEGEVCNPVILSCETRCTPDSCGVGEACNAQTGVCESSNCPGADTTQCAGTARPIWDPIRCFCAECTSDTDCNTAAGETCNAAGVCFACETACDSGAPGTCGGATPYCIEDCCVECIGASDCAAGELCLQGTCGQPPSCTVDPTVCPAGTTCQNGQCQANQGGGSCDPSDPTTCPAGTFCDPLQGTCSSDIGGGFGCGLCNADCTCDGGLTCDGFFCGGCRTCVTILGVEVCTEGVDCPNGQSCFPGEAIGFANFCI</sequence>
<evidence type="ECO:0000256" key="1">
    <source>
        <dbReference type="SAM" id="SignalP"/>
    </source>
</evidence>